<dbReference type="EMBL" id="JAFIQS010000003">
    <property type="protein sequence ID" value="KAG5171029.1"/>
    <property type="molecule type" value="Genomic_DNA"/>
</dbReference>
<reference evidence="1" key="1">
    <citation type="submission" date="2021-02" db="EMBL/GenBank/DDBJ databases">
        <title>Psilocybe cubensis genome.</title>
        <authorList>
            <person name="Mckernan K.J."/>
            <person name="Crawford S."/>
            <person name="Trippe A."/>
            <person name="Kane L.T."/>
            <person name="Mclaughlin S."/>
        </authorList>
    </citation>
    <scope>NUCLEOTIDE SEQUENCE [LARGE SCALE GENOMIC DNA]</scope>
    <source>
        <strain evidence="1">MGC-MH-2018</strain>
    </source>
</reference>
<dbReference type="Gene3D" id="3.30.200.20">
    <property type="entry name" value="Phosphorylase Kinase, domain 1"/>
    <property type="match status" value="1"/>
</dbReference>
<dbReference type="InterPro" id="IPR011009">
    <property type="entry name" value="Kinase-like_dom_sf"/>
</dbReference>
<accession>A0A8H7Y4Y0</accession>
<evidence type="ECO:0008006" key="2">
    <source>
        <dbReference type="Google" id="ProtNLM"/>
    </source>
</evidence>
<dbReference type="SUPFAM" id="SSF56112">
    <property type="entry name" value="Protein kinase-like (PK-like)"/>
    <property type="match status" value="1"/>
</dbReference>
<name>A0A8H7Y4Y0_PSICU</name>
<evidence type="ECO:0000313" key="1">
    <source>
        <dbReference type="EMBL" id="KAG5171029.1"/>
    </source>
</evidence>
<protein>
    <recommendedName>
        <fullName evidence="2">Protein kinase domain-containing protein</fullName>
    </recommendedName>
</protein>
<dbReference type="AlphaFoldDB" id="A0A8H7Y4Y0"/>
<dbReference type="Gene3D" id="1.10.510.10">
    <property type="entry name" value="Transferase(Phosphotransferase) domain 1"/>
    <property type="match status" value="1"/>
</dbReference>
<proteinExistence type="predicted"/>
<comment type="caution">
    <text evidence="1">The sequence shown here is derived from an EMBL/GenBank/DDBJ whole genome shotgun (WGS) entry which is preliminary data.</text>
</comment>
<gene>
    <name evidence="1" type="ORF">JR316_003106</name>
</gene>
<organism evidence="1">
    <name type="scientific">Psilocybe cubensis</name>
    <name type="common">Psychedelic mushroom</name>
    <name type="synonym">Stropharia cubensis</name>
    <dbReference type="NCBI Taxonomy" id="181762"/>
    <lineage>
        <taxon>Eukaryota</taxon>
        <taxon>Fungi</taxon>
        <taxon>Dikarya</taxon>
        <taxon>Basidiomycota</taxon>
        <taxon>Agaricomycotina</taxon>
        <taxon>Agaricomycetes</taxon>
        <taxon>Agaricomycetidae</taxon>
        <taxon>Agaricales</taxon>
        <taxon>Agaricineae</taxon>
        <taxon>Strophariaceae</taxon>
        <taxon>Psilocybe</taxon>
    </lineage>
</organism>
<sequence>MDIITLAFVVFLPALIVVTTKRVQVRFTKLDSGWESLVWTWRLAWINTRTSFPKSLEDWYHKSEETFFEDLIYVKRIWLLLHPFFLSRGYLMYREDPVSFGDLIPPCVPSAAKTTSYPYARQVPSKTPNPRISWSIRIWAARDALGRDVDKPSDELKTMLLLNSQKLRSHPANHTIHALEYITFDKFVFVVMPRWDSAIRPEFANVSELMHFAKTVLETFDFLHRNKIVHLDCLPQNIGMNAVMASSETSRRTGLRDPKEVRYALFDFGGSVSFPEDTVIEQARMSRRDLNFDLHGVPSESVSYPYNPFRMDIAFMGTCLQTYHLENKIPELEPFFDSLVNVNHPNQLSASQALARFAKIFDDLAPQVACAPLDAFIWEDGMSSDAKLMLKINWHFSSRSSSEKIW</sequence>